<dbReference type="EMBL" id="MF361639">
    <property type="protein sequence ID" value="ASQ41218.1"/>
    <property type="molecule type" value="Genomic_DNA"/>
</dbReference>
<reference evidence="3" key="2">
    <citation type="journal article" date="2022" name="Nat. Commun.">
        <title>Cryo-EM structure of ssDNA bacteriophage CjT23 provides insight into early virus evolution.</title>
        <authorList>
            <person name="Kejzar N."/>
            <person name="Laanto E."/>
            <person name="Rissanen I."/>
            <person name="Abrishami V."/>
            <person name="Selvaraj M."/>
            <person name="Moineau S."/>
            <person name="Ravantti J."/>
            <person name="Sundberg L.R."/>
            <person name="Huiskonen J.T."/>
        </authorList>
    </citation>
    <scope>STRUCTURE BY ELECTRON MICROSCOPY (4.00 ANGSTROMS) OF 2-148</scope>
</reference>
<name>A0A222NP85_9VIRU</name>
<protein>
    <submittedName>
        <fullName evidence="1">Uncharacterized protein</fullName>
    </submittedName>
</protein>
<evidence type="ECO:0000313" key="2">
    <source>
        <dbReference type="Proteomes" id="UP000225886"/>
    </source>
</evidence>
<dbReference type="EMDB" id="EMD-15051"/>
<organism evidence="1 2">
    <name type="scientific">Flavobacterium phage FLiP</name>
    <dbReference type="NCBI Taxonomy" id="2023716"/>
    <lineage>
        <taxon>Viruses</taxon>
        <taxon>Varidnaviria</taxon>
        <taxon>Abadenavirae</taxon>
        <taxon>Produgelaviricota</taxon>
        <taxon>Ainoaviricetes</taxon>
        <taxon>Lautamovirales</taxon>
        <taxon>Finnlakeviridae</taxon>
        <taxon>Finnlakevirus</taxon>
        <taxon>Finnlakevirus FLiP</taxon>
    </lineage>
</organism>
<reference evidence="1 2" key="1">
    <citation type="journal article" date="2017" name="Proc. Natl. Acad. Sci. U.S.A.">
        <title>Virus found in a boreal lake links ssDNA and dsDNA viruses.</title>
        <authorList>
            <person name="Laanto E."/>
            <person name="Mantynen S."/>
            <person name="De Colibus L."/>
            <person name="Marjakangas J."/>
            <person name="Gillum A."/>
            <person name="Stuart D.I."/>
            <person name="Ravantti J.J."/>
            <person name="Huiskonen J.T."/>
            <person name="Sundberg L.R."/>
        </authorList>
    </citation>
    <scope>NUCLEOTIDE SEQUENCE [LARGE SCALE GENOMIC DNA]</scope>
</reference>
<keyword evidence="3" id="KW-0002">3D-structure</keyword>
<accession>A0A222NP85</accession>
<dbReference type="GeneID" id="54981325"/>
<dbReference type="PDB" id="8A06">
    <property type="method" value="EM"/>
    <property type="resolution" value="4.00 A"/>
    <property type="chains" value="E=2-148"/>
</dbReference>
<dbReference type="KEGG" id="vg:54981325"/>
<evidence type="ECO:0000313" key="1">
    <source>
        <dbReference type="EMBL" id="ASQ41218.1"/>
    </source>
</evidence>
<dbReference type="RefSeq" id="YP_009791155.1">
    <property type="nucleotide sequence ID" value="NC_047837.1"/>
</dbReference>
<sequence>MDFSTIPIDYVKAKDPNTIDFCLSYLELYHTTKAVKACTPFSFILGSDAGMQRATETTESLYWGKVILDINPNLSPLVNTTIVLEIESMLSSNSINRSENKRITRYIEKENFVNESSERFEFFKSMELSHLSTAYDVYVTFIGFKIDL</sequence>
<keyword evidence="2" id="KW-1185">Reference proteome</keyword>
<proteinExistence type="evidence at protein level"/>
<evidence type="ECO:0007829" key="3">
    <source>
        <dbReference type="PDB" id="8A06"/>
    </source>
</evidence>
<dbReference type="SMR" id="A0A222NP85"/>
<dbReference type="Proteomes" id="UP000225886">
    <property type="component" value="Segment"/>
</dbReference>